<dbReference type="NCBIfam" id="TIGR01665">
    <property type="entry name" value="put_anti_recept"/>
    <property type="match status" value="1"/>
</dbReference>
<dbReference type="RefSeq" id="WP_093044424.1">
    <property type="nucleotide sequence ID" value="NZ_FNQR01000005.1"/>
</dbReference>
<keyword evidence="3" id="KW-1185">Reference proteome</keyword>
<dbReference type="Proteomes" id="UP000198584">
    <property type="component" value="Unassembled WGS sequence"/>
</dbReference>
<evidence type="ECO:0000259" key="1">
    <source>
        <dbReference type="Pfam" id="PF06605"/>
    </source>
</evidence>
<dbReference type="Gene3D" id="1.20.5.340">
    <property type="match status" value="1"/>
</dbReference>
<evidence type="ECO:0000313" key="2">
    <source>
        <dbReference type="EMBL" id="SEA54114.1"/>
    </source>
</evidence>
<proteinExistence type="predicted"/>
<accession>A0A1H4C1A4</accession>
<evidence type="ECO:0000313" key="3">
    <source>
        <dbReference type="Proteomes" id="UP000198584"/>
    </source>
</evidence>
<dbReference type="Pfam" id="PF06605">
    <property type="entry name" value="Prophage_tail"/>
    <property type="match status" value="1"/>
</dbReference>
<gene>
    <name evidence="2" type="ORF">SAMN05421743_105226</name>
</gene>
<protein>
    <submittedName>
        <fullName evidence="2">Phage minor structural protein, N-terminal region</fullName>
    </submittedName>
</protein>
<dbReference type="EMBL" id="FNQR01000005">
    <property type="protein sequence ID" value="SEA54114.1"/>
    <property type="molecule type" value="Genomic_DNA"/>
</dbReference>
<name>A0A1H4C1A4_9BACI</name>
<dbReference type="STRING" id="571932.SAMN05421743_105226"/>
<dbReference type="InterPro" id="IPR010572">
    <property type="entry name" value="Tail_dom"/>
</dbReference>
<dbReference type="OrthoDB" id="2240714at2"/>
<dbReference type="InterPro" id="IPR007119">
    <property type="entry name" value="Phage_tail_spike_N"/>
</dbReference>
<dbReference type="AlphaFoldDB" id="A0A1H4C1A4"/>
<reference evidence="2 3" key="1">
    <citation type="submission" date="2016-10" db="EMBL/GenBank/DDBJ databases">
        <authorList>
            <person name="de Groot N.N."/>
        </authorList>
    </citation>
    <scope>NUCLEOTIDE SEQUENCE [LARGE SCALE GENOMIC DNA]</scope>
    <source>
        <strain evidence="2 3">CCM7597</strain>
    </source>
</reference>
<sequence length="1176" mass="128996">MTKIHIADGQTNRMLGHIRYHRILSNNHRQSLKNHLETFDFRTMADQSFSEHLIKRNRIIIPGEYGEPREFIIIEAGVDRISREVDIYTTASYLSLKKAKVIDPHTTDALSAEGHANYALSGTEWEAGNIAFKGIRTLTIEQHTNPFAFLKRVASEFDLELDFRIEHQGGFITRRYVDMVERIGRQRGRTAELGRDLLELRRTEKTDAIVTALKGIGPEKEDGTRLEVIVENKAALKRWGTQNKGGTLQHLIEIYEPTSTDPNMTEARLRTLTENELEKRINAAVGYKGGIADLERIQGMENKKIRFGDTIGIKDTSFEPPLYLEARIHTQERDIVNESKKKIELGDYIEYTQEQVDAVWKSLQAEITKKVSMTEVREVTYDKQTIDSKDAPGNEAKTKLDTDVGTDTIESITGAQSKANAAQTAAERHADTVANQAQSAAEQYTADYAVAQTAYDNKMQEIGNDLADKANLTYVDGQLAMKQEEIPQQTTAPTAPTTGMLWWDTSQNPNVLKRWDGTAWQKSSPTVAGEIGTYTFTEVDNALSAKVDSTTYSTDQQGIINRFESNETSISQNATAISSKVEQITYEQGIADAKVYADVKSLDQIVRNGFEAAIQDKWQSGVTFGTGGITTPETGLFQSTNTGPPPSGTTGETALLIDSAKALLLSGKTIKVSIIAKQPASNPTAEFAAAYSTNSVGNSGWNYFTPTTSWTTYTFYYDVPQNNGNSNDHFLGIWGDTSGSGLGVLIDSVLIETVDRKLAQDYTDSAVSPIDCRLTTAESEITQNANAIESKVETTTFNTLEGRMDTAESNITQNANAITSKVETSTFNTLEGRVDSAESTITQHSNEISTKVEENGVISAINQSAETIKIQAANIEFQGAVTVLSDITGELGNITAGNISGVDISGSTFTATGTDGRVVISDDGWFVRDANGYVRIGITTTGQTWGPPDPSSIAFLNQWATLRTTVGLDVNQDFRINSNFGGIFTAQDFVTISAAGSTEVYGSTARLEATDGNVNIEASNAVAIQATGGNFYLNTPNEVRVLAPDQTYGTYKPIRASDFIVSSIEDAKTNIQPWEGDALDILMNHAQIMKYNLVSDWNNGINAAKYGFVIGQGYKTPSEILSDDGAAISSYSHRSLNTKAIQQLAGIYYDHDERINYLEMENETLKARIKQLEEAS</sequence>
<feature type="domain" description="Tail spike" evidence="1">
    <location>
        <begin position="95"/>
        <end position="346"/>
    </location>
</feature>
<organism evidence="2 3">
    <name type="scientific">Thalassobacillus cyri</name>
    <dbReference type="NCBI Taxonomy" id="571932"/>
    <lineage>
        <taxon>Bacteria</taxon>
        <taxon>Bacillati</taxon>
        <taxon>Bacillota</taxon>
        <taxon>Bacilli</taxon>
        <taxon>Bacillales</taxon>
        <taxon>Bacillaceae</taxon>
        <taxon>Thalassobacillus</taxon>
    </lineage>
</organism>